<dbReference type="InterPro" id="IPR005061">
    <property type="entry name" value="Ist1"/>
</dbReference>
<dbReference type="eggNOG" id="KOG2027">
    <property type="taxonomic scope" value="Eukaryota"/>
</dbReference>
<dbReference type="Gene3D" id="1.20.1260.60">
    <property type="entry name" value="Vacuolar protein sorting-associated protein Ist1"/>
    <property type="match status" value="1"/>
</dbReference>
<dbReference type="PANTHER" id="PTHR12161">
    <property type="entry name" value="IST1 FAMILY MEMBER"/>
    <property type="match status" value="1"/>
</dbReference>
<dbReference type="KEGG" id="crb:17893907"/>
<dbReference type="PANTHER" id="PTHR12161:SF58">
    <property type="entry name" value="REGULATOR OF VPS4 ACTIVITY IN THE MVB PATHWAY PROTEIN"/>
    <property type="match status" value="1"/>
</dbReference>
<dbReference type="Proteomes" id="UP000029121">
    <property type="component" value="Unassembled WGS sequence"/>
</dbReference>
<dbReference type="OrthoDB" id="29853at2759"/>
<evidence type="ECO:0000256" key="1">
    <source>
        <dbReference type="ARBA" id="ARBA00005536"/>
    </source>
</evidence>
<keyword evidence="3" id="KW-1185">Reference proteome</keyword>
<dbReference type="AlphaFoldDB" id="R0G8H2"/>
<gene>
    <name evidence="2" type="ORF">CARUB_v10015166mg</name>
</gene>
<dbReference type="EMBL" id="KB870807">
    <property type="protein sequence ID" value="EOA31927.1"/>
    <property type="molecule type" value="Genomic_DNA"/>
</dbReference>
<sequence>MLRQSRSDITQLLPNGRLSETIPKAKQFYEDERRLLAYDQVEYFCTSILKDISVLHHQSDVHLLPDVTKEAMAGLIFAASRIGELNELQYIRCMFVERFGLQFDKECVGLRRGNVVGSEIVKILDTKLPQDEITNIVMELSRKHQTNITTSADSVSEDPDAEKMERMKSVVRRMLLQSNLGESPQARDGSFMR</sequence>
<comment type="similarity">
    <text evidence="1">Belongs to the IST1 family.</text>
</comment>
<name>R0G8H2_9BRAS</name>
<protein>
    <submittedName>
        <fullName evidence="2">Uncharacterized protein</fullName>
    </submittedName>
</protein>
<dbReference type="GO" id="GO:0015031">
    <property type="term" value="P:protein transport"/>
    <property type="evidence" value="ECO:0007669"/>
    <property type="project" value="InterPro"/>
</dbReference>
<accession>R0G8H2</accession>
<evidence type="ECO:0000313" key="3">
    <source>
        <dbReference type="Proteomes" id="UP000029121"/>
    </source>
</evidence>
<evidence type="ECO:0000313" key="2">
    <source>
        <dbReference type="EMBL" id="EOA31927.1"/>
    </source>
</evidence>
<dbReference type="STRING" id="81985.R0G8H2"/>
<dbReference type="Pfam" id="PF03398">
    <property type="entry name" value="Ist1"/>
    <property type="match status" value="1"/>
</dbReference>
<proteinExistence type="inferred from homology"/>
<reference evidence="3" key="1">
    <citation type="journal article" date="2013" name="Nat. Genet.">
        <title>The Capsella rubella genome and the genomic consequences of rapid mating system evolution.</title>
        <authorList>
            <person name="Slotte T."/>
            <person name="Hazzouri K.M."/>
            <person name="Agren J.A."/>
            <person name="Koenig D."/>
            <person name="Maumus F."/>
            <person name="Guo Y.L."/>
            <person name="Steige K."/>
            <person name="Platts A.E."/>
            <person name="Escobar J.S."/>
            <person name="Newman L.K."/>
            <person name="Wang W."/>
            <person name="Mandakova T."/>
            <person name="Vello E."/>
            <person name="Smith L.M."/>
            <person name="Henz S.R."/>
            <person name="Steffen J."/>
            <person name="Takuno S."/>
            <person name="Brandvain Y."/>
            <person name="Coop G."/>
            <person name="Andolfatto P."/>
            <person name="Hu T.T."/>
            <person name="Blanchette M."/>
            <person name="Clark R.M."/>
            <person name="Quesneville H."/>
            <person name="Nordborg M."/>
            <person name="Gaut B.S."/>
            <person name="Lysak M.A."/>
            <person name="Jenkins J."/>
            <person name="Grimwood J."/>
            <person name="Chapman J."/>
            <person name="Prochnik S."/>
            <person name="Shu S."/>
            <person name="Rokhsar D."/>
            <person name="Schmutz J."/>
            <person name="Weigel D."/>
            <person name="Wright S.I."/>
        </authorList>
    </citation>
    <scope>NUCLEOTIDE SEQUENCE [LARGE SCALE GENOMIC DNA]</scope>
    <source>
        <strain evidence="3">cv. Monte Gargano</strain>
    </source>
</reference>
<dbReference type="InterPro" id="IPR042277">
    <property type="entry name" value="IST1-like"/>
</dbReference>
<organism evidence="2 3">
    <name type="scientific">Capsella rubella</name>
    <dbReference type="NCBI Taxonomy" id="81985"/>
    <lineage>
        <taxon>Eukaryota</taxon>
        <taxon>Viridiplantae</taxon>
        <taxon>Streptophyta</taxon>
        <taxon>Embryophyta</taxon>
        <taxon>Tracheophyta</taxon>
        <taxon>Spermatophyta</taxon>
        <taxon>Magnoliopsida</taxon>
        <taxon>eudicotyledons</taxon>
        <taxon>Gunneridae</taxon>
        <taxon>Pentapetalae</taxon>
        <taxon>rosids</taxon>
        <taxon>malvids</taxon>
        <taxon>Brassicales</taxon>
        <taxon>Brassicaceae</taxon>
        <taxon>Camelineae</taxon>
        <taxon>Capsella</taxon>
    </lineage>
</organism>